<comment type="caution">
    <text evidence="1">The sequence shown here is derived from an EMBL/GenBank/DDBJ whole genome shotgun (WGS) entry which is preliminary data.</text>
</comment>
<reference evidence="1 2" key="1">
    <citation type="submission" date="2011-01" db="EMBL/GenBank/DDBJ databases">
        <authorList>
            <person name="Weinstock G."/>
            <person name="Sodergren E."/>
            <person name="Clifton S."/>
            <person name="Fulton L."/>
            <person name="Fulton B."/>
            <person name="Courtney L."/>
            <person name="Fronick C."/>
            <person name="Harrison M."/>
            <person name="Strong C."/>
            <person name="Farmer C."/>
            <person name="Delahaunty K."/>
            <person name="Markovic C."/>
            <person name="Hall O."/>
            <person name="Minx P."/>
            <person name="Tomlinson C."/>
            <person name="Mitreva M."/>
            <person name="Hou S."/>
            <person name="Chen J."/>
            <person name="Wollam A."/>
            <person name="Pepin K.H."/>
            <person name="Johnson M."/>
            <person name="Bhonagiri V."/>
            <person name="Zhang X."/>
            <person name="Suruliraj S."/>
            <person name="Warren W."/>
            <person name="Chinwalla A."/>
            <person name="Mardis E.R."/>
            <person name="Wilson R.K."/>
        </authorList>
    </citation>
    <scope>NUCLEOTIDE SEQUENCE [LARGE SCALE GENOMIC DNA]</scope>
    <source>
        <strain evidence="1 2">YIT 12067</strain>
    </source>
</reference>
<dbReference type="EMBL" id="AEVN01000045">
    <property type="protein sequence ID" value="EFY04858.1"/>
    <property type="molecule type" value="Genomic_DNA"/>
</dbReference>
<dbReference type="HOGENOM" id="CLU_3281522_0_0_9"/>
<feature type="non-terminal residue" evidence="1">
    <location>
        <position position="42"/>
    </location>
</feature>
<accession>E8LE39</accession>
<name>E8LE39_9FIRM</name>
<gene>
    <name evidence="1" type="ORF">HMPREF9443_01110</name>
</gene>
<sequence length="42" mass="4734">MLSAAKALPANSKLPRFAETTLRTPPMIVRYVKPKFLHEVIP</sequence>
<keyword evidence="2" id="KW-1185">Reference proteome</keyword>
<dbReference type="Proteomes" id="UP000004923">
    <property type="component" value="Unassembled WGS sequence"/>
</dbReference>
<evidence type="ECO:0000313" key="1">
    <source>
        <dbReference type="EMBL" id="EFY04858.1"/>
    </source>
</evidence>
<dbReference type="AlphaFoldDB" id="E8LE39"/>
<proteinExistence type="predicted"/>
<organism evidence="1 2">
    <name type="scientific">Phascolarctobacterium succinatutens YIT 12067</name>
    <dbReference type="NCBI Taxonomy" id="626939"/>
    <lineage>
        <taxon>Bacteria</taxon>
        <taxon>Bacillati</taxon>
        <taxon>Bacillota</taxon>
        <taxon>Negativicutes</taxon>
        <taxon>Acidaminococcales</taxon>
        <taxon>Acidaminococcaceae</taxon>
        <taxon>Phascolarctobacterium</taxon>
    </lineage>
</organism>
<protein>
    <submittedName>
        <fullName evidence="1">Uncharacterized protein</fullName>
    </submittedName>
</protein>
<evidence type="ECO:0000313" key="2">
    <source>
        <dbReference type="Proteomes" id="UP000004923"/>
    </source>
</evidence>